<comment type="caution">
    <text evidence="1">The sequence shown here is derived from an EMBL/GenBank/DDBJ whole genome shotgun (WGS) entry which is preliminary data.</text>
</comment>
<protein>
    <submittedName>
        <fullName evidence="1">Phosphonate transport system substrate-binding protein</fullName>
    </submittedName>
</protein>
<keyword evidence="2" id="KW-1185">Reference proteome</keyword>
<accession>A0A4R3JY90</accession>
<dbReference type="Pfam" id="PF12974">
    <property type="entry name" value="Phosphonate-bd"/>
    <property type="match status" value="1"/>
</dbReference>
<reference evidence="1 2" key="1">
    <citation type="submission" date="2019-03" db="EMBL/GenBank/DDBJ databases">
        <title>Genomic Encyclopedia of Type Strains, Phase IV (KMG-IV): sequencing the most valuable type-strain genomes for metagenomic binning, comparative biology and taxonomic classification.</title>
        <authorList>
            <person name="Goeker M."/>
        </authorList>
    </citation>
    <scope>NUCLEOTIDE SEQUENCE [LARGE SCALE GENOMIC DNA]</scope>
    <source>
        <strain evidence="1 2">DSM 103923</strain>
    </source>
</reference>
<dbReference type="AlphaFoldDB" id="A0A4R3JY90"/>
<gene>
    <name evidence="1" type="ORF">EDC61_102265</name>
</gene>
<proteinExistence type="predicted"/>
<dbReference type="RefSeq" id="WP_126458933.1">
    <property type="nucleotide sequence ID" value="NZ_AP018721.1"/>
</dbReference>
<sequence length="249" mass="28193">MYQLSVCPHDTAKHMVEWFQFNTYLQRQLDCPIHFEPIDSFILEQTAVLSGGYQLCYANPLSACTYIQELDFIPIVKPIGLYDETLLVARKSAGIPEQRPLTIATASGELITHTLGLSLLEGLKIPQAECEFKVVDSHMRSIHSVLKEQAALAFVFNDTWHNLSESTRAQLDILAETRDQIAFHCFLIAPELTERKEEIQSLLVAMKEDPKGRHILESLGLQGFEPISEDAMDTLKTLMAYYQALYNSE</sequence>
<evidence type="ECO:0000313" key="1">
    <source>
        <dbReference type="EMBL" id="TCS73487.1"/>
    </source>
</evidence>
<dbReference type="Proteomes" id="UP000295135">
    <property type="component" value="Unassembled WGS sequence"/>
</dbReference>
<dbReference type="OrthoDB" id="34246at2"/>
<dbReference type="EMBL" id="SLZY01000002">
    <property type="protein sequence ID" value="TCS73487.1"/>
    <property type="molecule type" value="Genomic_DNA"/>
</dbReference>
<dbReference type="Gene3D" id="3.40.190.10">
    <property type="entry name" value="Periplasmic binding protein-like II"/>
    <property type="match status" value="2"/>
</dbReference>
<evidence type="ECO:0000313" key="2">
    <source>
        <dbReference type="Proteomes" id="UP000295135"/>
    </source>
</evidence>
<name>A0A4R3JY90_9PROT</name>
<organism evidence="1 2">
    <name type="scientific">Sulfuritortus calidifontis</name>
    <dbReference type="NCBI Taxonomy" id="1914471"/>
    <lineage>
        <taxon>Bacteria</taxon>
        <taxon>Pseudomonadati</taxon>
        <taxon>Pseudomonadota</taxon>
        <taxon>Betaproteobacteria</taxon>
        <taxon>Nitrosomonadales</taxon>
        <taxon>Thiobacillaceae</taxon>
        <taxon>Sulfuritortus</taxon>
    </lineage>
</organism>